<feature type="domain" description="UPAR/Ly6" evidence="1">
    <location>
        <begin position="32"/>
        <end position="120"/>
    </location>
</feature>
<dbReference type="Pfam" id="PF00021">
    <property type="entry name" value="UPAR_LY6"/>
    <property type="match status" value="1"/>
</dbReference>
<dbReference type="InterPro" id="IPR016054">
    <property type="entry name" value="LY6_UPA_recep-like"/>
</dbReference>
<keyword evidence="3" id="KW-1185">Reference proteome</keyword>
<dbReference type="EMBL" id="CALNXJ010000007">
    <property type="protein sequence ID" value="CAH3044595.1"/>
    <property type="molecule type" value="Genomic_DNA"/>
</dbReference>
<reference evidence="2 3" key="1">
    <citation type="submission" date="2022-05" db="EMBL/GenBank/DDBJ databases">
        <authorList>
            <consortium name="Genoscope - CEA"/>
            <person name="William W."/>
        </authorList>
    </citation>
    <scope>NUCLEOTIDE SEQUENCE [LARGE SCALE GENOMIC DNA]</scope>
</reference>
<dbReference type="Proteomes" id="UP001159428">
    <property type="component" value="Unassembled WGS sequence"/>
</dbReference>
<protein>
    <recommendedName>
        <fullName evidence="1">UPAR/Ly6 domain-containing protein</fullName>
    </recommendedName>
</protein>
<comment type="caution">
    <text evidence="2">The sequence shown here is derived from an EMBL/GenBank/DDBJ whole genome shotgun (WGS) entry which is preliminary data.</text>
</comment>
<evidence type="ECO:0000259" key="1">
    <source>
        <dbReference type="Pfam" id="PF00021"/>
    </source>
</evidence>
<sequence length="156" mass="18239">MVKWRKSGTTNTYINSAAIIILKELASNSLCFRCYQCFSHLSWEDCNKHAIETDECKPPNVCYMAHRIFQRKGQQRHNFIKACYSPRWCPQERCRQTTQTSVDGSWCETKCCKEKDLCNTGMTPSWERAHVGKESAVNQNVPHKVWFQHGNQYLIQ</sequence>
<evidence type="ECO:0000313" key="3">
    <source>
        <dbReference type="Proteomes" id="UP001159428"/>
    </source>
</evidence>
<evidence type="ECO:0000313" key="2">
    <source>
        <dbReference type="EMBL" id="CAH3044595.1"/>
    </source>
</evidence>
<accession>A0AAU9W482</accession>
<dbReference type="AlphaFoldDB" id="A0AAU9W482"/>
<gene>
    <name evidence="2" type="ORF">PMEA_00031270</name>
</gene>
<name>A0AAU9W482_9CNID</name>
<organism evidence="2 3">
    <name type="scientific">Pocillopora meandrina</name>
    <dbReference type="NCBI Taxonomy" id="46732"/>
    <lineage>
        <taxon>Eukaryota</taxon>
        <taxon>Metazoa</taxon>
        <taxon>Cnidaria</taxon>
        <taxon>Anthozoa</taxon>
        <taxon>Hexacorallia</taxon>
        <taxon>Scleractinia</taxon>
        <taxon>Astrocoeniina</taxon>
        <taxon>Pocilloporidae</taxon>
        <taxon>Pocillopora</taxon>
    </lineage>
</organism>
<proteinExistence type="predicted"/>